<reference evidence="1 2" key="1">
    <citation type="journal article" date="2006" name="Nature">
        <title>Global trends of whole-genome duplications revealed by the ciliate Paramecium tetraurelia.</title>
        <authorList>
            <consortium name="Genoscope"/>
            <person name="Aury J.-M."/>
            <person name="Jaillon O."/>
            <person name="Duret L."/>
            <person name="Noel B."/>
            <person name="Jubin C."/>
            <person name="Porcel B.M."/>
            <person name="Segurens B."/>
            <person name="Daubin V."/>
            <person name="Anthouard V."/>
            <person name="Aiach N."/>
            <person name="Arnaiz O."/>
            <person name="Billaut A."/>
            <person name="Beisson J."/>
            <person name="Blanc I."/>
            <person name="Bouhouche K."/>
            <person name="Camara F."/>
            <person name="Duharcourt S."/>
            <person name="Guigo R."/>
            <person name="Gogendeau D."/>
            <person name="Katinka M."/>
            <person name="Keller A.-M."/>
            <person name="Kissmehl R."/>
            <person name="Klotz C."/>
            <person name="Koll F."/>
            <person name="Le Moue A."/>
            <person name="Lepere C."/>
            <person name="Malinsky S."/>
            <person name="Nowacki M."/>
            <person name="Nowak J.K."/>
            <person name="Plattner H."/>
            <person name="Poulain J."/>
            <person name="Ruiz F."/>
            <person name="Serrano V."/>
            <person name="Zagulski M."/>
            <person name="Dessen P."/>
            <person name="Betermier M."/>
            <person name="Weissenbach J."/>
            <person name="Scarpelli C."/>
            <person name="Schachter V."/>
            <person name="Sperling L."/>
            <person name="Meyer E."/>
            <person name="Cohen J."/>
            <person name="Wincker P."/>
        </authorList>
    </citation>
    <scope>NUCLEOTIDE SEQUENCE [LARGE SCALE GENOMIC DNA]</scope>
    <source>
        <strain evidence="1 2">Stock d4-2</strain>
    </source>
</reference>
<proteinExistence type="predicted"/>
<dbReference type="InterPro" id="IPR011992">
    <property type="entry name" value="EF-hand-dom_pair"/>
</dbReference>
<protein>
    <recommendedName>
        <fullName evidence="3">EF-hand domain-containing protein</fullName>
    </recommendedName>
</protein>
<name>A0C695_PARTE</name>
<gene>
    <name evidence="1" type="ORF">GSPATT00035441001</name>
</gene>
<dbReference type="AlphaFoldDB" id="A0C695"/>
<evidence type="ECO:0000313" key="1">
    <source>
        <dbReference type="EMBL" id="CAK66312.1"/>
    </source>
</evidence>
<dbReference type="Gene3D" id="1.10.238.10">
    <property type="entry name" value="EF-hand"/>
    <property type="match status" value="1"/>
</dbReference>
<evidence type="ECO:0008006" key="3">
    <source>
        <dbReference type="Google" id="ProtNLM"/>
    </source>
</evidence>
<dbReference type="EMBL" id="CT868043">
    <property type="protein sequence ID" value="CAK66312.1"/>
    <property type="molecule type" value="Genomic_DNA"/>
</dbReference>
<dbReference type="Proteomes" id="UP000000600">
    <property type="component" value="Unassembled WGS sequence"/>
</dbReference>
<dbReference type="KEGG" id="ptm:GSPATT00035441001"/>
<dbReference type="HOGENOM" id="CLU_2417914_0_0_1"/>
<keyword evidence="2" id="KW-1185">Reference proteome</keyword>
<dbReference type="GeneID" id="5019494"/>
<organism evidence="1 2">
    <name type="scientific">Paramecium tetraurelia</name>
    <dbReference type="NCBI Taxonomy" id="5888"/>
    <lineage>
        <taxon>Eukaryota</taxon>
        <taxon>Sar</taxon>
        <taxon>Alveolata</taxon>
        <taxon>Ciliophora</taxon>
        <taxon>Intramacronucleata</taxon>
        <taxon>Oligohymenophorea</taxon>
        <taxon>Peniculida</taxon>
        <taxon>Parameciidae</taxon>
        <taxon>Paramecium</taxon>
    </lineage>
</organism>
<dbReference type="RefSeq" id="XP_001433709.1">
    <property type="nucleotide sequence ID" value="XM_001433672.1"/>
</dbReference>
<dbReference type="SUPFAM" id="SSF47473">
    <property type="entry name" value="EF-hand"/>
    <property type="match status" value="1"/>
</dbReference>
<dbReference type="OrthoDB" id="429467at2759"/>
<sequence length="92" mass="11023">MAYHELIQELLLKDSKAICILMTILKYAEDKKYTKNFQWFDRVNDERISFTGLQELFTSIGYVFDEQELSELYKELEELKFKVSDHLPCSFL</sequence>
<evidence type="ECO:0000313" key="2">
    <source>
        <dbReference type="Proteomes" id="UP000000600"/>
    </source>
</evidence>
<accession>A0C695</accession>
<dbReference type="InParanoid" id="A0C695"/>